<keyword evidence="3" id="KW-0498">Mitosis</keyword>
<dbReference type="GO" id="GO:0051301">
    <property type="term" value="P:cell division"/>
    <property type="evidence" value="ECO:0007669"/>
    <property type="project" value="UniProtKB-KW"/>
</dbReference>
<dbReference type="RefSeq" id="XP_005850470.1">
    <property type="nucleotide sequence ID" value="XM_005850408.1"/>
</dbReference>
<protein>
    <recommendedName>
        <fullName evidence="1">Anaphase-promoting complex subunit 4</fullName>
    </recommendedName>
</protein>
<dbReference type="eggNOG" id="KOG4640">
    <property type="taxonomic scope" value="Eukaryota"/>
</dbReference>
<dbReference type="OMA" id="DKNMLAP"/>
<dbReference type="AlphaFoldDB" id="E1Z761"/>
<organism evidence="10">
    <name type="scientific">Chlorella variabilis</name>
    <name type="common">Green alga</name>
    <dbReference type="NCBI Taxonomy" id="554065"/>
    <lineage>
        <taxon>Eukaryota</taxon>
        <taxon>Viridiplantae</taxon>
        <taxon>Chlorophyta</taxon>
        <taxon>core chlorophytes</taxon>
        <taxon>Trebouxiophyceae</taxon>
        <taxon>Chlorellales</taxon>
        <taxon>Chlorellaceae</taxon>
        <taxon>Chlorella clade</taxon>
        <taxon>Chlorella</taxon>
    </lineage>
</organism>
<dbReference type="GO" id="GO:0005680">
    <property type="term" value="C:anaphase-promoting complex"/>
    <property type="evidence" value="ECO:0007669"/>
    <property type="project" value="InterPro"/>
</dbReference>
<dbReference type="Proteomes" id="UP000008141">
    <property type="component" value="Unassembled WGS sequence"/>
</dbReference>
<keyword evidence="10" id="KW-1185">Reference proteome</keyword>
<dbReference type="GO" id="GO:0031145">
    <property type="term" value="P:anaphase-promoting complex-dependent catabolic process"/>
    <property type="evidence" value="ECO:0007669"/>
    <property type="project" value="InterPro"/>
</dbReference>
<evidence type="ECO:0000259" key="7">
    <source>
        <dbReference type="Pfam" id="PF12894"/>
    </source>
</evidence>
<reference evidence="9 10" key="1">
    <citation type="journal article" date="2010" name="Plant Cell">
        <title>The Chlorella variabilis NC64A genome reveals adaptation to photosymbiosis, coevolution with viruses, and cryptic sex.</title>
        <authorList>
            <person name="Blanc G."/>
            <person name="Duncan G."/>
            <person name="Agarkova I."/>
            <person name="Borodovsky M."/>
            <person name="Gurnon J."/>
            <person name="Kuo A."/>
            <person name="Lindquist E."/>
            <person name="Lucas S."/>
            <person name="Pangilinan J."/>
            <person name="Polle J."/>
            <person name="Salamov A."/>
            <person name="Terry A."/>
            <person name="Yamada T."/>
            <person name="Dunigan D.D."/>
            <person name="Grigoriev I.V."/>
            <person name="Claverie J.M."/>
            <person name="Van Etten J.L."/>
        </authorList>
    </citation>
    <scope>NUCLEOTIDE SEQUENCE [LARGE SCALE GENOMIC DNA]</scope>
    <source>
        <strain evidence="9 10">NC64A</strain>
    </source>
</reference>
<evidence type="ECO:0000256" key="2">
    <source>
        <dbReference type="ARBA" id="ARBA00022618"/>
    </source>
</evidence>
<dbReference type="Pfam" id="PF12896">
    <property type="entry name" value="ANAPC4"/>
    <property type="match status" value="1"/>
</dbReference>
<evidence type="ECO:0000256" key="4">
    <source>
        <dbReference type="ARBA" id="ARBA00022786"/>
    </source>
</evidence>
<feature type="domain" description="Anaphase-promoting complex subunit 4-like WD40" evidence="7">
    <location>
        <begin position="9"/>
        <end position="59"/>
    </location>
</feature>
<dbReference type="STRING" id="554065.E1Z761"/>
<evidence type="ECO:0000313" key="9">
    <source>
        <dbReference type="EMBL" id="EFN58368.1"/>
    </source>
</evidence>
<keyword evidence="5" id="KW-0131">Cell cycle</keyword>
<name>E1Z761_CHLVA</name>
<dbReference type="PANTHER" id="PTHR13260:SF0">
    <property type="entry name" value="ANAPHASE-PROMOTING COMPLEX SUBUNIT 4"/>
    <property type="match status" value="1"/>
</dbReference>
<dbReference type="InParanoid" id="E1Z761"/>
<dbReference type="FunCoup" id="E1Z761">
    <property type="interactions" value="1219"/>
</dbReference>
<evidence type="ECO:0000313" key="10">
    <source>
        <dbReference type="Proteomes" id="UP000008141"/>
    </source>
</evidence>
<dbReference type="eggNOG" id="KOG1116">
    <property type="taxonomic scope" value="Eukaryota"/>
</dbReference>
<dbReference type="InterPro" id="IPR024977">
    <property type="entry name" value="Apc4-like_WD40_dom"/>
</dbReference>
<feature type="compositionally biased region" description="Polar residues" evidence="6">
    <location>
        <begin position="435"/>
        <end position="449"/>
    </location>
</feature>
<evidence type="ECO:0000256" key="5">
    <source>
        <dbReference type="ARBA" id="ARBA00023306"/>
    </source>
</evidence>
<evidence type="ECO:0000256" key="6">
    <source>
        <dbReference type="SAM" id="MobiDB-lite"/>
    </source>
</evidence>
<dbReference type="InterPro" id="IPR024790">
    <property type="entry name" value="APC4_long_dom"/>
</dbReference>
<feature type="region of interest" description="Disordered" evidence="6">
    <location>
        <begin position="483"/>
        <end position="508"/>
    </location>
</feature>
<dbReference type="Pfam" id="PF12894">
    <property type="entry name" value="ANAPC4_WD40"/>
    <property type="match status" value="1"/>
</dbReference>
<accession>E1Z761</accession>
<dbReference type="GO" id="GO:0070979">
    <property type="term" value="P:protein K11-linked ubiquitination"/>
    <property type="evidence" value="ECO:0007669"/>
    <property type="project" value="TreeGrafter"/>
</dbReference>
<evidence type="ECO:0000259" key="8">
    <source>
        <dbReference type="Pfam" id="PF12896"/>
    </source>
</evidence>
<feature type="region of interest" description="Disordered" evidence="6">
    <location>
        <begin position="719"/>
        <end position="752"/>
    </location>
</feature>
<feature type="domain" description="Anaphase-promoting complex subunit 4 long" evidence="8">
    <location>
        <begin position="198"/>
        <end position="397"/>
    </location>
</feature>
<dbReference type="OrthoDB" id="2110451at2759"/>
<feature type="compositionally biased region" description="Low complexity" evidence="6">
    <location>
        <begin position="498"/>
        <end position="508"/>
    </location>
</feature>
<dbReference type="GeneID" id="17357527"/>
<feature type="region of interest" description="Disordered" evidence="6">
    <location>
        <begin position="432"/>
        <end position="451"/>
    </location>
</feature>
<sequence length="752" mass="77377">MDLLALATADALEWRPDGKQLAVGLEDGTVLLLNTEDGEVQHKAQLVPDSALVAISWTEAAEQCGGSTASSADAAATASSQLSEDRARRMFAPPPPAAPPAAERLAVGYSTLGKRSTCCLAWPPEPTRLAVLACASAAGDVVLCTSRLFPLGVLQLPGLLGCSEVAVLRLATAPSLQQLTVCWRDDSAGAAATLRLSIISMQHVGLHAVQLHRLAAEAAHVGALLEGCQASFQAACKEWQAGMHECNNSRGRLAALMSDYGSSGEPADELQCLLATGAVGGALQQYITATLGEAGLKKLARAVDAAVCSVHNLLSDHLQPQLEQVAFRLGELRGLALCLPWRHITGLQPEQVAAAEQMALRLVLLAETVRRQLVQAGAQYRTFFAWLLIVLRRMQEDAPDVLVGYPRSQLEAVEVFLAGHYRQDEVGPLLGIDSSGGTHRSNGGSSTLGASRPAAAAEAAASGGMLELVMEVLGRQAVVQAADSSTGATPGGSGSGGEMASSGSSSNNGQNSLGCLLDSLNAACLVAFGGTSEVVSPTLGLSSSVSLGPVPSALTASYLPGSATAATAVAWEGHPQVLVLRGADGGETPGLEAAVVQLPGSTVVADLAFYKDGQLALLLAPTSAGGGGGGQGGCRLLLLSQDRLQYVQLPGELLADCDAQQLCQMMLEGAGLAAAGRSLLDDCRQRRLPYPRVQRPLAVSASRGVGCVLAGTQRVLLYDLEEEEEEEDDGEGASPGDALDGGDSGAGFDSPR</sequence>
<gene>
    <name evidence="9" type="ORF">CHLNCDRAFT_142451</name>
</gene>
<dbReference type="SUPFAM" id="SSF117289">
    <property type="entry name" value="Nucleoporin domain"/>
    <property type="match status" value="1"/>
</dbReference>
<feature type="compositionally biased region" description="Acidic residues" evidence="6">
    <location>
        <begin position="719"/>
        <end position="731"/>
    </location>
</feature>
<keyword evidence="4" id="KW-0833">Ubl conjugation pathway</keyword>
<dbReference type="PANTHER" id="PTHR13260">
    <property type="entry name" value="ANAPHASE PROMOTING COMPLEX SUBUNIT 4 APC4"/>
    <property type="match status" value="1"/>
</dbReference>
<dbReference type="InterPro" id="IPR024789">
    <property type="entry name" value="APC4"/>
</dbReference>
<keyword evidence="2" id="KW-0132">Cell division</keyword>
<dbReference type="KEGG" id="cvr:CHLNCDRAFT_142451"/>
<dbReference type="GO" id="GO:0034399">
    <property type="term" value="C:nuclear periphery"/>
    <property type="evidence" value="ECO:0007669"/>
    <property type="project" value="TreeGrafter"/>
</dbReference>
<proteinExistence type="predicted"/>
<dbReference type="EMBL" id="GL433838">
    <property type="protein sequence ID" value="EFN58368.1"/>
    <property type="molecule type" value="Genomic_DNA"/>
</dbReference>
<feature type="region of interest" description="Disordered" evidence="6">
    <location>
        <begin position="75"/>
        <end position="99"/>
    </location>
</feature>
<evidence type="ECO:0000256" key="1">
    <source>
        <dbReference type="ARBA" id="ARBA00016067"/>
    </source>
</evidence>
<evidence type="ECO:0000256" key="3">
    <source>
        <dbReference type="ARBA" id="ARBA00022776"/>
    </source>
</evidence>